<evidence type="ECO:0000313" key="2">
    <source>
        <dbReference type="Proteomes" id="UP001271725"/>
    </source>
</evidence>
<dbReference type="RefSeq" id="WP_135322183.1">
    <property type="nucleotide sequence ID" value="NZ_JAXABJ010000012.1"/>
</dbReference>
<dbReference type="AlphaFoldDB" id="A0AAW9ETP7"/>
<evidence type="ECO:0000313" key="1">
    <source>
        <dbReference type="EMBL" id="MDX7149440.1"/>
    </source>
</evidence>
<dbReference type="Proteomes" id="UP001271725">
    <property type="component" value="Unassembled WGS sequence"/>
</dbReference>
<proteinExistence type="predicted"/>
<reference evidence="1" key="1">
    <citation type="submission" date="2023-11" db="EMBL/GenBank/DDBJ databases">
        <title>Detection of rare carbapenemases in Enterobacterales - comparison of two colorimetric and two CIM-based carbapenemase assays.</title>
        <authorList>
            <person name="Schaffarczyk L."/>
            <person name="Noster J."/>
            <person name="Stelzer Y."/>
            <person name="Sattler J."/>
            <person name="Gatermann S."/>
            <person name="Hamprecht A."/>
        </authorList>
    </citation>
    <scope>NUCLEOTIDE SEQUENCE</scope>
    <source>
        <strain evidence="1">CIM-Carb-133</strain>
    </source>
</reference>
<name>A0AAW9ETP7_9ENTR</name>
<gene>
    <name evidence="1" type="ORF">SJ265_16785</name>
</gene>
<organism evidence="1 2">
    <name type="scientific">Citrobacter portucalensis</name>
    <dbReference type="NCBI Taxonomy" id="1639133"/>
    <lineage>
        <taxon>Bacteria</taxon>
        <taxon>Pseudomonadati</taxon>
        <taxon>Pseudomonadota</taxon>
        <taxon>Gammaproteobacteria</taxon>
        <taxon>Enterobacterales</taxon>
        <taxon>Enterobacteriaceae</taxon>
        <taxon>Citrobacter</taxon>
        <taxon>Citrobacter freundii complex</taxon>
    </lineage>
</organism>
<accession>A0AAW9ETP7</accession>
<protein>
    <submittedName>
        <fullName evidence="1">DUF2612 domain-containing protein</fullName>
    </submittedName>
</protein>
<dbReference type="Pfam" id="PF11041">
    <property type="entry name" value="Phage_Wedge1"/>
    <property type="match status" value="1"/>
</dbReference>
<dbReference type="InterPro" id="IPR021283">
    <property type="entry name" value="Phage_Wedge1"/>
</dbReference>
<comment type="caution">
    <text evidence="1">The sequence shown here is derived from an EMBL/GenBank/DDBJ whole genome shotgun (WGS) entry which is preliminary data.</text>
</comment>
<dbReference type="EMBL" id="JAXABJ010000012">
    <property type="protein sequence ID" value="MDX7149440.1"/>
    <property type="molecule type" value="Genomic_DNA"/>
</dbReference>
<sequence>MSKYTELITNYHVTKPLFLQHIDLITRPFTDISGVTADMLRKFDLDSAQGEQLDIVGLWVGRDRRVTTPISNVYFSWDTDGLGWDQGNWQGPYDPDSGFTVLSDDVYRLVLKAQIAINQWDGTVGDLEDLLERVFEGTGIEMQIIDNMDMSISINAIALNGIANTSAELIEVIEAGELTVKAAGVRVKSLDVIDPAHPLFGFDIQDTAIAGFDNGYWS</sequence>